<sequence>MDRFIAVRKNDKGNLTEFKTQTGQVLSYDEAMKRVTAGEIEHVTTFIGKDGDTYIRSVPDRDETNNLDSLPTF</sequence>
<gene>
    <name evidence="1" type="ORF">AS180_11375</name>
</gene>
<reference evidence="1 2" key="1">
    <citation type="submission" date="2015-11" db="EMBL/GenBank/DDBJ databases">
        <title>Bacillus caseinolyticus sp nov.</title>
        <authorList>
            <person name="Dastager S.G."/>
            <person name="Mawlankar R."/>
        </authorList>
    </citation>
    <scope>NUCLEOTIDE SEQUENCE [LARGE SCALE GENOMIC DNA]</scope>
    <source>
        <strain evidence="1 2">SGD-V-76</strain>
    </source>
</reference>
<dbReference type="InterPro" id="IPR024997">
    <property type="entry name" value="DUF3892"/>
</dbReference>
<organism evidence="1 2">
    <name type="scientific">Priestia veravalensis</name>
    <dbReference type="NCBI Taxonomy" id="1414648"/>
    <lineage>
        <taxon>Bacteria</taxon>
        <taxon>Bacillati</taxon>
        <taxon>Bacillota</taxon>
        <taxon>Bacilli</taxon>
        <taxon>Bacillales</taxon>
        <taxon>Bacillaceae</taxon>
        <taxon>Priestia</taxon>
    </lineage>
</organism>
<proteinExistence type="predicted"/>
<dbReference type="Proteomes" id="UP000053681">
    <property type="component" value="Unassembled WGS sequence"/>
</dbReference>
<name>A0A0V8JMI4_9BACI</name>
<evidence type="ECO:0008006" key="3">
    <source>
        <dbReference type="Google" id="ProtNLM"/>
    </source>
</evidence>
<keyword evidence="2" id="KW-1185">Reference proteome</keyword>
<dbReference type="RefSeq" id="WP_035319860.1">
    <property type="nucleotide sequence ID" value="NZ_KQ758651.1"/>
</dbReference>
<evidence type="ECO:0000313" key="1">
    <source>
        <dbReference type="EMBL" id="KSU87808.1"/>
    </source>
</evidence>
<protein>
    <recommendedName>
        <fullName evidence="3">DUF3892 domain-containing protein</fullName>
    </recommendedName>
</protein>
<evidence type="ECO:0000313" key="2">
    <source>
        <dbReference type="Proteomes" id="UP000053681"/>
    </source>
</evidence>
<dbReference type="AlphaFoldDB" id="A0A0V8JMI4"/>
<dbReference type="Pfam" id="PF13031">
    <property type="entry name" value="DUF3892"/>
    <property type="match status" value="1"/>
</dbReference>
<dbReference type="EMBL" id="LNQP01000035">
    <property type="protein sequence ID" value="KSU87808.1"/>
    <property type="molecule type" value="Genomic_DNA"/>
</dbReference>
<comment type="caution">
    <text evidence="1">The sequence shown here is derived from an EMBL/GenBank/DDBJ whole genome shotgun (WGS) entry which is preliminary data.</text>
</comment>
<accession>A0A0V8JMI4</accession>